<dbReference type="InterPro" id="IPR021136">
    <property type="entry name" value="Flagellar_hook_control-like_C"/>
</dbReference>
<dbReference type="RefSeq" id="WP_212685414.1">
    <property type="nucleotide sequence ID" value="NZ_JAGSPM010000011.1"/>
</dbReference>
<comment type="caution">
    <text evidence="2">The sequence shown here is derived from an EMBL/GenBank/DDBJ whole genome shotgun (WGS) entry which is preliminary data.</text>
</comment>
<evidence type="ECO:0000313" key="2">
    <source>
        <dbReference type="EMBL" id="MBR7748069.1"/>
    </source>
</evidence>
<protein>
    <submittedName>
        <fullName evidence="2">Flagellar hook-length control protein FliK</fullName>
    </submittedName>
</protein>
<dbReference type="AlphaFoldDB" id="A0A941I5L6"/>
<keyword evidence="3" id="KW-1185">Reference proteome</keyword>
<gene>
    <name evidence="2" type="ORF">KDM92_15895</name>
</gene>
<dbReference type="InterPro" id="IPR038610">
    <property type="entry name" value="FliK-like_C_sf"/>
</dbReference>
<proteinExistence type="predicted"/>
<reference evidence="2 3" key="1">
    <citation type="submission" date="2021-04" db="EMBL/GenBank/DDBJ databases">
        <title>novel species isolated from subtropical streams in China.</title>
        <authorList>
            <person name="Lu H."/>
        </authorList>
    </citation>
    <scope>NUCLEOTIDE SEQUENCE [LARGE SCALE GENOMIC DNA]</scope>
    <source>
        <strain evidence="2 3">BYS107W</strain>
    </source>
</reference>
<keyword evidence="2" id="KW-0969">Cilium</keyword>
<evidence type="ECO:0000259" key="1">
    <source>
        <dbReference type="Pfam" id="PF02120"/>
    </source>
</evidence>
<name>A0A941I5L6_9BURK</name>
<keyword evidence="2" id="KW-0282">Flagellum</keyword>
<accession>A0A941I5L6</accession>
<dbReference type="Gene3D" id="3.30.750.140">
    <property type="match status" value="1"/>
</dbReference>
<keyword evidence="2" id="KW-0966">Cell projection</keyword>
<feature type="domain" description="Flagellar hook-length control protein-like C-terminal" evidence="1">
    <location>
        <begin position="344"/>
        <end position="419"/>
    </location>
</feature>
<dbReference type="Pfam" id="PF02120">
    <property type="entry name" value="Flg_hook"/>
    <property type="match status" value="1"/>
</dbReference>
<sequence length="421" mass="46630">MSSIFPRLDPNLVITTGVEGPTALKAIEAIKNEIVQRLGQIGVGKHIQAEVLAKLNDGSYIAKIDGIAMRLALPTTTQIGQKLSLTLLQLVPRTIFLLDGQSQVSLLDPPRRSNSIETSQLKSAFADDSSTQLSKSISSEANLSTFSAQDTTLQSPKQLATSQLNAPQLLTANQRFAGQYFANEPIDQSSQTDLSPTGQLINALLQETKNPQEKSNIKVLVPLLETDKNLIPEKQIAKHIESHLHQSVSNSGLFYESHVTQWLQGQKSRAEIELEPQAKIAVELEQSVLVNKEESHHNALAQIIHQQLDILEQQRLTWSGLLAPNIPLEWEVNEQPQQESSSKKDSESSQSWLSSLRIHLPQLGLVEIQLQLRNKQLQLAIQAEHQNSSELLKAAYSSLERSIETSGAQIQSFSVKHEERD</sequence>
<organism evidence="2 3">
    <name type="scientific">Undibacterium baiyunense</name>
    <dbReference type="NCBI Taxonomy" id="2828731"/>
    <lineage>
        <taxon>Bacteria</taxon>
        <taxon>Pseudomonadati</taxon>
        <taxon>Pseudomonadota</taxon>
        <taxon>Betaproteobacteria</taxon>
        <taxon>Burkholderiales</taxon>
        <taxon>Oxalobacteraceae</taxon>
        <taxon>Undibacterium</taxon>
    </lineage>
</organism>
<dbReference type="EMBL" id="JAGSPM010000011">
    <property type="protein sequence ID" value="MBR7748069.1"/>
    <property type="molecule type" value="Genomic_DNA"/>
</dbReference>
<evidence type="ECO:0000313" key="3">
    <source>
        <dbReference type="Proteomes" id="UP000680158"/>
    </source>
</evidence>
<dbReference type="Proteomes" id="UP000680158">
    <property type="component" value="Unassembled WGS sequence"/>
</dbReference>